<dbReference type="OrthoDB" id="185373at2759"/>
<proteinExistence type="predicted"/>
<sequence length="1578" mass="173471">MFRRFVATFRPAPALNPKWIHHGPSRFQIHLETAPANAITHPVTPRGPYSYLADVAQKWEQVVQWAPSPASLDDRLRSSPDARRCLDKLVAHAKARPSQWRALLHHVPGLQAALLTTPRLALSLAPVSVPHFALADRQADLPTLLLQWWRAWTAMCTSDEPSLEPLGSLLRLLDALLIYGFSTQADTLWTRRLAYLPILNDLTALDDWVGCTFHHATESNREVDLPSVLSLVRVLGRYHPDTLTRQRPALLSYVETTYTRVGQVDLQLFYNLLDCTVSEPVNFIPEDFLHRDSSGAPNCQLPYLAMLVANAQPAGNRPLATTCTASNLLHAAFEALAPDHTRHVLLTDLASVATSKPDASLPAESPTALAMLMVMHPADTILALPHLPRLVSSFPGVDEALLTRCAREAWARLLKSDPLVSPFPHILPALTHLTLILTTTDLNPKPDDPAKGSTSPTNGLGTYTSLALAHEADLLRRLATRPVLAAQPPAPWLARAQLDLDAFYRSHGRSLAPAAYAQRLLDEYAAAALAGPLARPAAVYLRLRQALKRWPDGARTAYDLVLRILIASGASPSDGHRVLRDLFFFSNKFVHCDRRTARQLGIATLTPVILRALAAELPAHVNLAAFAAATNLETSAPLSSPMTTPTIAAEPVGARAPADLLALLRSDPDLAPIIHLAVLTSWAQMYEAPADVLNLAERRLWASDLDPIYFDHVIVDGQSLSPVHPPLPLHALAALSLLRNDKSLPWPVFLPAYIIVAATAFRFGGNRDPSFLRPQSPKSLPNATVARLFFDAVRTPPLQRLRRERLPRNIYHAYRTCLLWPVHRTTRDLDVLALLTNTVLAAQASTEIRDSALDLKAQHFTHVLQALARNNRMDEARLIYQRMLRARLEPGQSALSVLLSGYAVIDDQAGVAWTFAELRARAIPPNAYVFDIMIWYALHGNDPAAAFNYYDDMRAAGVTPAAITYRRLLCATALFDNLDALIPHMTRVLQELRQLLGTTTVALAPSERPGTVVPFVQTYLTPMRPLAAIPLTEVFDTHTFNMLLRAAIVAKRFDVAQWLVDYHTSQGDGASSRGGETSPKGEDNETSRVVDATGPFRVTPDSQTYVLLAKWFFADRGNPRIQAILARAPPGSQLPPALYTELFMHHTRKHQPDRAWEMWQSFCHRYVGHAMTTAGPQPVRNGERRTGDDYGLGPDPTIVTSYQLTAFLAFYAETRNETAVRRLLDLTFAYEGWGSISSVAQADRQAVAPHRVQAAATDFRVLLSDDERTGRILPPPSASGPRAWTWTAFAEAMGQTGVVWPDQTDWPTNMAGTSPSPPLAPTTGEDTGEAGKDSELVRTERQRYQDFVRHWTDNAPPSPANSGSLHGPNRYVPQATHPSPPGCIGAPSAPRYASLFFYTLAIDVFTSWHYATTAGTEGLFTGSRFTSDPAGQSHSAGSCPGDSQVNVPGLLRTVARSASSGDLHQHLPNPLPVNDDMLHPSQAFTLLRPDRDPAPYRAVALGLFCHLLQHYYIAPTSRAGDAYTPGVENSDVGCSSQSRLLMIDQKPFVILISAYTASGDQERVQRLYRLMEALVPVV</sequence>
<dbReference type="InterPro" id="IPR051222">
    <property type="entry name" value="PPR/CCM1_RNA-binding"/>
</dbReference>
<name>A0A9W8DY50_9FUNG</name>
<protein>
    <recommendedName>
        <fullName evidence="6">Pentacotripeptide-repeat region of PRORP domain-containing protein</fullName>
    </recommendedName>
</protein>
<feature type="compositionally biased region" description="Polar residues" evidence="3">
    <location>
        <begin position="1305"/>
        <end position="1314"/>
    </location>
</feature>
<keyword evidence="5" id="KW-1185">Reference proteome</keyword>
<dbReference type="EMBL" id="JANBPT010000371">
    <property type="protein sequence ID" value="KAJ1922823.1"/>
    <property type="molecule type" value="Genomic_DNA"/>
</dbReference>
<evidence type="ECO:0000256" key="1">
    <source>
        <dbReference type="ARBA" id="ARBA00022737"/>
    </source>
</evidence>
<dbReference type="Gene3D" id="1.25.40.10">
    <property type="entry name" value="Tetratricopeptide repeat domain"/>
    <property type="match status" value="1"/>
</dbReference>
<evidence type="ECO:0000313" key="4">
    <source>
        <dbReference type="EMBL" id="KAJ1922823.1"/>
    </source>
</evidence>
<feature type="region of interest" description="Disordered" evidence="3">
    <location>
        <begin position="1305"/>
        <end position="1337"/>
    </location>
</feature>
<feature type="region of interest" description="Disordered" evidence="3">
    <location>
        <begin position="1350"/>
        <end position="1376"/>
    </location>
</feature>
<comment type="caution">
    <text evidence="4">The sequence shown here is derived from an EMBL/GenBank/DDBJ whole genome shotgun (WGS) entry which is preliminary data.</text>
</comment>
<accession>A0A9W8DY50</accession>
<feature type="repeat" description="PPR" evidence="2">
    <location>
        <begin position="856"/>
        <end position="890"/>
    </location>
</feature>
<evidence type="ECO:0008006" key="6">
    <source>
        <dbReference type="Google" id="ProtNLM"/>
    </source>
</evidence>
<dbReference type="InterPro" id="IPR011990">
    <property type="entry name" value="TPR-like_helical_dom_sf"/>
</dbReference>
<dbReference type="PANTHER" id="PTHR47942">
    <property type="entry name" value="TETRATRICOPEPTIDE REPEAT (TPR)-LIKE SUPERFAMILY PROTEIN-RELATED"/>
    <property type="match status" value="1"/>
</dbReference>
<dbReference type="NCBIfam" id="TIGR00756">
    <property type="entry name" value="PPR"/>
    <property type="match status" value="1"/>
</dbReference>
<dbReference type="PANTHER" id="PTHR47942:SF63">
    <property type="entry name" value="PENTATRICOPEPTIDE REPEAT-CONTAINING PROTEIN"/>
    <property type="match status" value="1"/>
</dbReference>
<dbReference type="Proteomes" id="UP001150569">
    <property type="component" value="Unassembled WGS sequence"/>
</dbReference>
<dbReference type="InterPro" id="IPR002885">
    <property type="entry name" value="PPR_rpt"/>
</dbReference>
<evidence type="ECO:0000256" key="2">
    <source>
        <dbReference type="PROSITE-ProRule" id="PRU00708"/>
    </source>
</evidence>
<evidence type="ECO:0000256" key="3">
    <source>
        <dbReference type="SAM" id="MobiDB-lite"/>
    </source>
</evidence>
<dbReference type="PROSITE" id="PS51375">
    <property type="entry name" value="PPR"/>
    <property type="match status" value="1"/>
</dbReference>
<evidence type="ECO:0000313" key="5">
    <source>
        <dbReference type="Proteomes" id="UP001150569"/>
    </source>
</evidence>
<feature type="region of interest" description="Disordered" evidence="3">
    <location>
        <begin position="1067"/>
        <end position="1087"/>
    </location>
</feature>
<organism evidence="4 5">
    <name type="scientific">Tieghemiomyces parasiticus</name>
    <dbReference type="NCBI Taxonomy" id="78921"/>
    <lineage>
        <taxon>Eukaryota</taxon>
        <taxon>Fungi</taxon>
        <taxon>Fungi incertae sedis</taxon>
        <taxon>Zoopagomycota</taxon>
        <taxon>Kickxellomycotina</taxon>
        <taxon>Dimargaritomycetes</taxon>
        <taxon>Dimargaritales</taxon>
        <taxon>Dimargaritaceae</taxon>
        <taxon>Tieghemiomyces</taxon>
    </lineage>
</organism>
<gene>
    <name evidence="4" type="ORF">IWQ60_006271</name>
</gene>
<reference evidence="4" key="1">
    <citation type="submission" date="2022-07" db="EMBL/GenBank/DDBJ databases">
        <title>Phylogenomic reconstructions and comparative analyses of Kickxellomycotina fungi.</title>
        <authorList>
            <person name="Reynolds N.K."/>
            <person name="Stajich J.E."/>
            <person name="Barry K."/>
            <person name="Grigoriev I.V."/>
            <person name="Crous P."/>
            <person name="Smith M.E."/>
        </authorList>
    </citation>
    <scope>NUCLEOTIDE SEQUENCE</scope>
    <source>
        <strain evidence="4">RSA 861</strain>
    </source>
</reference>
<keyword evidence="1" id="KW-0677">Repeat</keyword>